<evidence type="ECO:0000313" key="2">
    <source>
        <dbReference type="Proteomes" id="UP000014978"/>
    </source>
</evidence>
<dbReference type="AlphaFoldDB" id="S7XQK0"/>
<evidence type="ECO:0000313" key="1">
    <source>
        <dbReference type="EMBL" id="EPR78203.1"/>
    </source>
</evidence>
<comment type="caution">
    <text evidence="1">The sequence shown here is derived from an EMBL/GenBank/DDBJ whole genome shotgun (WGS) entry which is preliminary data.</text>
</comment>
<organism evidence="1 2">
    <name type="scientific">Spraguea lophii (strain 42_110)</name>
    <name type="common">Microsporidian parasite</name>
    <dbReference type="NCBI Taxonomy" id="1358809"/>
    <lineage>
        <taxon>Eukaryota</taxon>
        <taxon>Fungi</taxon>
        <taxon>Fungi incertae sedis</taxon>
        <taxon>Microsporidia</taxon>
        <taxon>Spragueidae</taxon>
        <taxon>Spraguea</taxon>
    </lineage>
</organism>
<dbReference type="EMBL" id="ATCN01000945">
    <property type="protein sequence ID" value="EPR78203.1"/>
    <property type="molecule type" value="Genomic_DNA"/>
</dbReference>
<keyword evidence="2" id="KW-1185">Reference proteome</keyword>
<sequence length="218" mass="26195">MENNDINKIITNNKMNRINELLNNIDKKINILNNLNQKREEFNFKLKSLLFSIDCYKIQSDNTDFIEKKEEINKDYKTNRDIKDYKMNKDIKDYKINKKIINNHNTEKILNNDDTEKISKPIKNEKKKIYNNSEELYFSIENSLPSNMLFRLSARKIIDYLYISLTNQNYLLNNLNKIIKESGVSKYRVIEILQLLVKMEILEKKILEDRESIYILKI</sequence>
<reference evidence="2" key="1">
    <citation type="journal article" date="2013" name="PLoS Genet.">
        <title>The genome of Spraguea lophii and the basis of host-microsporidian interactions.</title>
        <authorList>
            <person name="Campbell S.E."/>
            <person name="Williams T.A."/>
            <person name="Yousuf A."/>
            <person name="Soanes D.M."/>
            <person name="Paszkiewicz K.H."/>
            <person name="Williams B.A.P."/>
        </authorList>
    </citation>
    <scope>NUCLEOTIDE SEQUENCE [LARGE SCALE GENOMIC DNA]</scope>
    <source>
        <strain evidence="2">42_110</strain>
    </source>
</reference>
<proteinExistence type="predicted"/>
<dbReference type="VEuPathDB" id="MicrosporidiaDB:SLOPH_2411"/>
<dbReference type="Proteomes" id="UP000014978">
    <property type="component" value="Unassembled WGS sequence"/>
</dbReference>
<dbReference type="HOGENOM" id="CLU_1267619_0_0_1"/>
<protein>
    <submittedName>
        <fullName evidence="1">Uncharacterized protein</fullName>
    </submittedName>
</protein>
<dbReference type="InParanoid" id="S7XQK0"/>
<name>S7XQK0_SPRLO</name>
<gene>
    <name evidence="1" type="ORF">SLOPH_2411</name>
</gene>
<accession>S7XQK0</accession>